<dbReference type="EMBL" id="JAKMXF010000338">
    <property type="protein sequence ID" value="KAI6647699.1"/>
    <property type="molecule type" value="Genomic_DNA"/>
</dbReference>
<accession>A0AAV7JFV3</accession>
<evidence type="ECO:0000313" key="1">
    <source>
        <dbReference type="EMBL" id="KAI6647699.1"/>
    </source>
</evidence>
<name>A0AAV7JFV3_9METZ</name>
<protein>
    <submittedName>
        <fullName evidence="1">Uncharacterized protein</fullName>
    </submittedName>
</protein>
<gene>
    <name evidence="1" type="ORF">LOD99_8540</name>
</gene>
<evidence type="ECO:0000313" key="2">
    <source>
        <dbReference type="Proteomes" id="UP001165289"/>
    </source>
</evidence>
<comment type="caution">
    <text evidence="1">The sequence shown here is derived from an EMBL/GenBank/DDBJ whole genome shotgun (WGS) entry which is preliminary data.</text>
</comment>
<proteinExistence type="predicted"/>
<keyword evidence="2" id="KW-1185">Reference proteome</keyword>
<organism evidence="1 2">
    <name type="scientific">Oopsacas minuta</name>
    <dbReference type="NCBI Taxonomy" id="111878"/>
    <lineage>
        <taxon>Eukaryota</taxon>
        <taxon>Metazoa</taxon>
        <taxon>Porifera</taxon>
        <taxon>Hexactinellida</taxon>
        <taxon>Hexasterophora</taxon>
        <taxon>Lyssacinosida</taxon>
        <taxon>Leucopsacidae</taxon>
        <taxon>Oopsacas</taxon>
    </lineage>
</organism>
<dbReference type="Proteomes" id="UP001165289">
    <property type="component" value="Unassembled WGS sequence"/>
</dbReference>
<dbReference type="AlphaFoldDB" id="A0AAV7JFV3"/>
<sequence>MFQQIHDISIVQNGFPINRTIRDARDVFDEVDDEEFLSLPTNQRFNLTLKPISEEDIISASPLYAYLRAFSWFLLLICHIQCGAIQKWSPTSPIIHGAKKFFTSLIEEKLSISIDTPSVQGGITTT</sequence>
<reference evidence="1 2" key="1">
    <citation type="journal article" date="2023" name="BMC Biol.">
        <title>The compact genome of the sponge Oopsacas minuta (Hexactinellida) is lacking key metazoan core genes.</title>
        <authorList>
            <person name="Santini S."/>
            <person name="Schenkelaars Q."/>
            <person name="Jourda C."/>
            <person name="Duchesne M."/>
            <person name="Belahbib H."/>
            <person name="Rocher C."/>
            <person name="Selva M."/>
            <person name="Riesgo A."/>
            <person name="Vervoort M."/>
            <person name="Leys S.P."/>
            <person name="Kodjabachian L."/>
            <person name="Le Bivic A."/>
            <person name="Borchiellini C."/>
            <person name="Claverie J.M."/>
            <person name="Renard E."/>
        </authorList>
    </citation>
    <scope>NUCLEOTIDE SEQUENCE [LARGE SCALE GENOMIC DNA]</scope>
    <source>
        <strain evidence="1">SPO-2</strain>
    </source>
</reference>